<gene>
    <name evidence="2" type="ORF">GCM10011534_12340</name>
</gene>
<dbReference type="AlphaFoldDB" id="A0A917SQU4"/>
<dbReference type="Proteomes" id="UP000649829">
    <property type="component" value="Unassembled WGS sequence"/>
</dbReference>
<keyword evidence="3" id="KW-1185">Reference proteome</keyword>
<accession>A0A917SQU4</accession>
<evidence type="ECO:0000313" key="3">
    <source>
        <dbReference type="Proteomes" id="UP000649829"/>
    </source>
</evidence>
<evidence type="ECO:0000313" key="2">
    <source>
        <dbReference type="EMBL" id="GGL91744.1"/>
    </source>
</evidence>
<organism evidence="2 3">
    <name type="scientific">Pseudooceanicola nanhaiensis</name>
    <dbReference type="NCBI Taxonomy" id="375761"/>
    <lineage>
        <taxon>Bacteria</taxon>
        <taxon>Pseudomonadati</taxon>
        <taxon>Pseudomonadota</taxon>
        <taxon>Alphaproteobacteria</taxon>
        <taxon>Rhodobacterales</taxon>
        <taxon>Paracoccaceae</taxon>
        <taxon>Pseudooceanicola</taxon>
    </lineage>
</organism>
<reference evidence="2" key="2">
    <citation type="submission" date="2020-09" db="EMBL/GenBank/DDBJ databases">
        <authorList>
            <person name="Sun Q."/>
            <person name="Zhou Y."/>
        </authorList>
    </citation>
    <scope>NUCLEOTIDE SEQUENCE</scope>
    <source>
        <strain evidence="2">CGMCC 1.6293</strain>
    </source>
</reference>
<proteinExistence type="predicted"/>
<feature type="region of interest" description="Disordered" evidence="1">
    <location>
        <begin position="146"/>
        <end position="171"/>
    </location>
</feature>
<reference evidence="2" key="1">
    <citation type="journal article" date="2014" name="Int. J. Syst. Evol. Microbiol.">
        <title>Complete genome sequence of Corynebacterium casei LMG S-19264T (=DSM 44701T), isolated from a smear-ripened cheese.</title>
        <authorList>
            <consortium name="US DOE Joint Genome Institute (JGI-PGF)"/>
            <person name="Walter F."/>
            <person name="Albersmeier A."/>
            <person name="Kalinowski J."/>
            <person name="Ruckert C."/>
        </authorList>
    </citation>
    <scope>NUCLEOTIDE SEQUENCE</scope>
    <source>
        <strain evidence="2">CGMCC 1.6293</strain>
    </source>
</reference>
<protein>
    <submittedName>
        <fullName evidence="2">Uncharacterized protein</fullName>
    </submittedName>
</protein>
<sequence>MKVRNASEPQTRAPFIRRFFLAEHEDSFEIDFWGNRTFSRKGKRGRPPFERTEENARKVSMLLAMGWNNARVARCIIDPRTGKHISEPTLKRYFRSELQERDFARDRLIARQLEVAAVAAFENGNVGAMRFFNQLVEKNDLMRAEDRIGRPDRQDEAKEEKLGKKETSARAAEEADALLMAELELEASGDKRH</sequence>
<comment type="caution">
    <text evidence="2">The sequence shown here is derived from an EMBL/GenBank/DDBJ whole genome shotgun (WGS) entry which is preliminary data.</text>
</comment>
<name>A0A917SQU4_9RHOB</name>
<evidence type="ECO:0000256" key="1">
    <source>
        <dbReference type="SAM" id="MobiDB-lite"/>
    </source>
</evidence>
<dbReference type="EMBL" id="BMLF01000001">
    <property type="protein sequence ID" value="GGL91744.1"/>
    <property type="molecule type" value="Genomic_DNA"/>
</dbReference>